<dbReference type="EMBL" id="JAGFEW010000018">
    <property type="protein sequence ID" value="MBV5095929.1"/>
    <property type="molecule type" value="Genomic_DNA"/>
</dbReference>
<dbReference type="RefSeq" id="WP_249938860.1">
    <property type="nucleotide sequence ID" value="NZ_JAGFEW010000018.1"/>
</dbReference>
<sequence length="46" mass="4826">MSLNPHDADAERKTGWQGAGQSGPQLRPNSAVGGFFARAPQASMLD</sequence>
<dbReference type="Proteomes" id="UP000746420">
    <property type="component" value="Unassembled WGS sequence"/>
</dbReference>
<reference evidence="2 3" key="1">
    <citation type="submission" date="2021-03" db="EMBL/GenBank/DDBJ databases">
        <title>Tenobrionicola molitorae gen. nov., sp. nov. and Tenobrionicola larvae sp. nov., isolated from larvae of the mealworm Tenobrio molitor L., a proposal to transfer Erwinia teleogrylli Liu et al. 2016 to a new genus Entomohabitans as Entomohabitans teleogrylli comb. nov.</title>
        <authorList>
            <person name="Lee S.D."/>
            <person name="Yang H.L."/>
            <person name="Kim I.S."/>
        </authorList>
    </citation>
    <scope>NUCLEOTIDE SEQUENCE [LARGE SCALE GENOMIC DNA]</scope>
    <source>
        <strain evidence="2 3">YMB-R21</strain>
    </source>
</reference>
<feature type="region of interest" description="Disordered" evidence="1">
    <location>
        <begin position="1"/>
        <end position="46"/>
    </location>
</feature>
<protein>
    <submittedName>
        <fullName evidence="2">Uncharacterized protein</fullName>
    </submittedName>
</protein>
<gene>
    <name evidence="2" type="ORF">JZ788_09355</name>
</gene>
<name>A0A949V408_9ENTR</name>
<organism evidence="2 3">
    <name type="scientific">Tenebrionicola larvae</name>
    <dbReference type="NCBI Taxonomy" id="2815733"/>
    <lineage>
        <taxon>Bacteria</taxon>
        <taxon>Pseudomonadati</taxon>
        <taxon>Pseudomonadota</taxon>
        <taxon>Gammaproteobacteria</taxon>
        <taxon>Enterobacterales</taxon>
        <taxon>Enterobacteriaceae</taxon>
        <taxon>Tenebrionibacter/Tenebrionicola group</taxon>
        <taxon>Tenebrionicola</taxon>
    </lineage>
</organism>
<evidence type="ECO:0000313" key="3">
    <source>
        <dbReference type="Proteomes" id="UP000746420"/>
    </source>
</evidence>
<comment type="caution">
    <text evidence="2">The sequence shown here is derived from an EMBL/GenBank/DDBJ whole genome shotgun (WGS) entry which is preliminary data.</text>
</comment>
<dbReference type="AlphaFoldDB" id="A0A949V408"/>
<feature type="compositionally biased region" description="Basic and acidic residues" evidence="1">
    <location>
        <begin position="1"/>
        <end position="14"/>
    </location>
</feature>
<proteinExistence type="predicted"/>
<evidence type="ECO:0000256" key="1">
    <source>
        <dbReference type="SAM" id="MobiDB-lite"/>
    </source>
</evidence>
<accession>A0A949V408</accession>
<keyword evidence="3" id="KW-1185">Reference proteome</keyword>
<evidence type="ECO:0000313" key="2">
    <source>
        <dbReference type="EMBL" id="MBV5095929.1"/>
    </source>
</evidence>